<dbReference type="PANTHER" id="PTHR30600">
    <property type="entry name" value="CYTOCHROME C PEROXIDASE-RELATED"/>
    <property type="match status" value="1"/>
</dbReference>
<feature type="signal peptide" evidence="6">
    <location>
        <begin position="1"/>
        <end position="24"/>
    </location>
</feature>
<evidence type="ECO:0000256" key="2">
    <source>
        <dbReference type="ARBA" id="ARBA00022723"/>
    </source>
</evidence>
<dbReference type="GO" id="GO:0046872">
    <property type="term" value="F:metal ion binding"/>
    <property type="evidence" value="ECO:0007669"/>
    <property type="project" value="UniProtKB-KW"/>
</dbReference>
<dbReference type="InterPro" id="IPR051395">
    <property type="entry name" value="Cytochrome_c_Peroxidase/MauG"/>
</dbReference>
<dbReference type="GO" id="GO:0009055">
    <property type="term" value="F:electron transfer activity"/>
    <property type="evidence" value="ECO:0007669"/>
    <property type="project" value="InterPro"/>
</dbReference>
<dbReference type="GO" id="GO:0004130">
    <property type="term" value="F:cytochrome-c peroxidase activity"/>
    <property type="evidence" value="ECO:0007669"/>
    <property type="project" value="TreeGrafter"/>
</dbReference>
<protein>
    <recommendedName>
        <fullName evidence="7">Cytochrome c domain-containing protein</fullName>
    </recommendedName>
</protein>
<evidence type="ECO:0000259" key="7">
    <source>
        <dbReference type="PROSITE" id="PS51007"/>
    </source>
</evidence>
<comment type="caution">
    <text evidence="8">The sequence shown here is derived from an EMBL/GenBank/DDBJ whole genome shotgun (WGS) entry which is preliminary data.</text>
</comment>
<dbReference type="EMBL" id="PUHY01000010">
    <property type="protein sequence ID" value="PQO34376.1"/>
    <property type="molecule type" value="Genomic_DNA"/>
</dbReference>
<evidence type="ECO:0000256" key="3">
    <source>
        <dbReference type="ARBA" id="ARBA00023004"/>
    </source>
</evidence>
<accession>A0A2S8FQC0</accession>
<reference evidence="8 9" key="1">
    <citation type="submission" date="2018-02" db="EMBL/GenBank/DDBJ databases">
        <title>Comparative genomes isolates from brazilian mangrove.</title>
        <authorList>
            <person name="Araujo J.E."/>
            <person name="Taketani R.G."/>
            <person name="Silva M.C.P."/>
            <person name="Loureco M.V."/>
            <person name="Andreote F.D."/>
        </authorList>
    </citation>
    <scope>NUCLEOTIDE SEQUENCE [LARGE SCALE GENOMIC DNA]</scope>
    <source>
        <strain evidence="8 9">Hex-1 MGV</strain>
    </source>
</reference>
<dbReference type="GO" id="GO:0020037">
    <property type="term" value="F:heme binding"/>
    <property type="evidence" value="ECO:0007669"/>
    <property type="project" value="InterPro"/>
</dbReference>
<keyword evidence="2 4" id="KW-0479">Metal-binding</keyword>
<evidence type="ECO:0000256" key="4">
    <source>
        <dbReference type="PROSITE-ProRule" id="PRU00433"/>
    </source>
</evidence>
<dbReference type="Proteomes" id="UP000238322">
    <property type="component" value="Unassembled WGS sequence"/>
</dbReference>
<dbReference type="InterPro" id="IPR009056">
    <property type="entry name" value="Cyt_c-like_dom"/>
</dbReference>
<organism evidence="8 9">
    <name type="scientific">Blastopirellula marina</name>
    <dbReference type="NCBI Taxonomy" id="124"/>
    <lineage>
        <taxon>Bacteria</taxon>
        <taxon>Pseudomonadati</taxon>
        <taxon>Planctomycetota</taxon>
        <taxon>Planctomycetia</taxon>
        <taxon>Pirellulales</taxon>
        <taxon>Pirellulaceae</taxon>
        <taxon>Blastopirellula</taxon>
    </lineage>
</organism>
<proteinExistence type="predicted"/>
<evidence type="ECO:0000256" key="5">
    <source>
        <dbReference type="SAM" id="MobiDB-lite"/>
    </source>
</evidence>
<dbReference type="AlphaFoldDB" id="A0A2S8FQC0"/>
<gene>
    <name evidence="8" type="ORF">C5Y83_12665</name>
</gene>
<feature type="region of interest" description="Disordered" evidence="5">
    <location>
        <begin position="457"/>
        <end position="479"/>
    </location>
</feature>
<dbReference type="RefSeq" id="WP_105330107.1">
    <property type="nucleotide sequence ID" value="NZ_PUHY01000010.1"/>
</dbReference>
<evidence type="ECO:0000313" key="8">
    <source>
        <dbReference type="EMBL" id="PQO34376.1"/>
    </source>
</evidence>
<dbReference type="Gene3D" id="1.10.760.10">
    <property type="entry name" value="Cytochrome c-like domain"/>
    <property type="match status" value="1"/>
</dbReference>
<dbReference type="PANTHER" id="PTHR30600:SF4">
    <property type="entry name" value="CYTOCHROME C DOMAIN-CONTAINING PROTEIN"/>
    <property type="match status" value="1"/>
</dbReference>
<evidence type="ECO:0000256" key="1">
    <source>
        <dbReference type="ARBA" id="ARBA00022617"/>
    </source>
</evidence>
<dbReference type="PROSITE" id="PS51007">
    <property type="entry name" value="CYTC"/>
    <property type="match status" value="2"/>
</dbReference>
<dbReference type="InterPro" id="IPR036909">
    <property type="entry name" value="Cyt_c-like_dom_sf"/>
</dbReference>
<keyword evidence="1 4" id="KW-0349">Heme</keyword>
<feature type="domain" description="Cytochrome c" evidence="7">
    <location>
        <begin position="29"/>
        <end position="294"/>
    </location>
</feature>
<keyword evidence="3 4" id="KW-0408">Iron</keyword>
<feature type="chain" id="PRO_5015565894" description="Cytochrome c domain-containing protein" evidence="6">
    <location>
        <begin position="25"/>
        <end position="479"/>
    </location>
</feature>
<dbReference type="InterPro" id="IPR010538">
    <property type="entry name" value="DHOR"/>
</dbReference>
<keyword evidence="6" id="KW-0732">Signal</keyword>
<name>A0A2S8FQC0_9BACT</name>
<dbReference type="SUPFAM" id="SSF46626">
    <property type="entry name" value="Cytochrome c"/>
    <property type="match status" value="2"/>
</dbReference>
<sequence>MARRTCFYSLMVVFSLLTTVQAQFEQQEDNATQGRELFLHQWQPNDPLSPNGDGLGPLFNGKGCVNCHSLGGVGGSGDKTHNAQFLSFLPEAGDFTERTAKKFLGNLHRMHPDFVDKEGRFSLGVLLHRESTNPDYASKHADVTATLPTTTQSKARIRKMLTRRDLPLIDALPLNLVMFHEGIQYAMAERNPPQLFGVNDIDKKISDADLDALVEMQKASNNGVSGRKSGRFGWRGQMKDLDLFIKGACATELGLQVHEFHQTKDPLKPDYELEGSDLTGEQVDSLIQYVRSLPRPEQVLPENYEEKQEIIQGEQLFTAVGCAECHVSNVGTLKGVYSDFLLHDMGRLFEDPIPAEPLPEITISENMDVISGYHGMVRRKPSPLLAVDQDHHKEFRTPPLWGVADSAPYMHDGRAHSLRGAIEWHDGEARTSARRFALMSEENQYSLIQFLQTLKAPKSAEEAPPGISATASLDESLDR</sequence>
<evidence type="ECO:0000313" key="9">
    <source>
        <dbReference type="Proteomes" id="UP000238322"/>
    </source>
</evidence>
<dbReference type="OrthoDB" id="9805202at2"/>
<feature type="domain" description="Cytochrome c" evidence="7">
    <location>
        <begin position="308"/>
        <end position="455"/>
    </location>
</feature>
<dbReference type="Pfam" id="PF06537">
    <property type="entry name" value="DHOR"/>
    <property type="match status" value="1"/>
</dbReference>
<evidence type="ECO:0000256" key="6">
    <source>
        <dbReference type="SAM" id="SignalP"/>
    </source>
</evidence>